<protein>
    <submittedName>
        <fullName evidence="4">Sortase-like acyltransferase</fullName>
    </submittedName>
</protein>
<gene>
    <name evidence="4" type="ORF">BT1A1_1282</name>
</gene>
<evidence type="ECO:0000313" key="5">
    <source>
        <dbReference type="Proteomes" id="UP000040576"/>
    </source>
</evidence>
<dbReference type="EMBL" id="CCRF01000041">
    <property type="protein sequence ID" value="CEE01114.1"/>
    <property type="molecule type" value="Genomic_DNA"/>
</dbReference>
<reference evidence="4 5" key="1">
    <citation type="submission" date="2014-07" db="EMBL/GenBank/DDBJ databases">
        <authorList>
            <person name="Wibberg Daniel"/>
        </authorList>
    </citation>
    <scope>NUCLEOTIDE SEQUENCE [LARGE SCALE GENOMIC DNA]</scope>
</reference>
<keyword evidence="5" id="KW-1185">Reference proteome</keyword>
<dbReference type="CDD" id="cd04301">
    <property type="entry name" value="NAT_SF"/>
    <property type="match status" value="1"/>
</dbReference>
<keyword evidence="2 4" id="KW-0012">Acyltransferase</keyword>
<sequence length="162" mass="18717">MLRIREAEVEDLPEMLAIYNYAIKNWTATFDLEEQTLDQRRIWFNLHGDEYPLIVAEVDGTVAGYCSLSPFKDKKAYEKTVEISIYLSEAYHGFGIGKKLIEEIISRAEQLNYHTIIAVITGGNKASIKLHEKFGFEFAGCLKEVGYKFGEWLDVCYYQLRL</sequence>
<dbReference type="GO" id="GO:0016747">
    <property type="term" value="F:acyltransferase activity, transferring groups other than amino-acyl groups"/>
    <property type="evidence" value="ECO:0007669"/>
    <property type="project" value="InterPro"/>
</dbReference>
<dbReference type="RefSeq" id="WP_034769222.1">
    <property type="nucleotide sequence ID" value="NZ_CCRF01000041.1"/>
</dbReference>
<dbReference type="InterPro" id="IPR000182">
    <property type="entry name" value="GNAT_dom"/>
</dbReference>
<dbReference type="Proteomes" id="UP000040576">
    <property type="component" value="Unassembled WGS sequence"/>
</dbReference>
<evidence type="ECO:0000256" key="1">
    <source>
        <dbReference type="ARBA" id="ARBA00022679"/>
    </source>
</evidence>
<dbReference type="AlphaFoldDB" id="A0A090KR06"/>
<accession>A0A090KR06</accession>
<proteinExistence type="predicted"/>
<dbReference type="PANTHER" id="PTHR43072:SF23">
    <property type="entry name" value="UPF0039 PROTEIN C11D3.02C"/>
    <property type="match status" value="1"/>
</dbReference>
<evidence type="ECO:0000259" key="3">
    <source>
        <dbReference type="PROSITE" id="PS51186"/>
    </source>
</evidence>
<organism evidence="4 5">
    <name type="scientific">Caldibacillus thermoamylovorans</name>
    <dbReference type="NCBI Taxonomy" id="35841"/>
    <lineage>
        <taxon>Bacteria</taxon>
        <taxon>Bacillati</taxon>
        <taxon>Bacillota</taxon>
        <taxon>Bacilli</taxon>
        <taxon>Bacillales</taxon>
        <taxon>Bacillaceae</taxon>
        <taxon>Caldibacillus</taxon>
    </lineage>
</organism>
<dbReference type="PROSITE" id="PS51186">
    <property type="entry name" value="GNAT"/>
    <property type="match status" value="1"/>
</dbReference>
<feature type="domain" description="N-acetyltransferase" evidence="3">
    <location>
        <begin position="2"/>
        <end position="162"/>
    </location>
</feature>
<dbReference type="Gene3D" id="3.40.630.30">
    <property type="match status" value="1"/>
</dbReference>
<name>A0A090KR06_9BACI</name>
<evidence type="ECO:0000256" key="2">
    <source>
        <dbReference type="ARBA" id="ARBA00023315"/>
    </source>
</evidence>
<evidence type="ECO:0000313" key="4">
    <source>
        <dbReference type="EMBL" id="CEE01114.1"/>
    </source>
</evidence>
<dbReference type="PANTHER" id="PTHR43072">
    <property type="entry name" value="N-ACETYLTRANSFERASE"/>
    <property type="match status" value="1"/>
</dbReference>
<dbReference type="Pfam" id="PF13420">
    <property type="entry name" value="Acetyltransf_4"/>
    <property type="match status" value="1"/>
</dbReference>
<dbReference type="InterPro" id="IPR016181">
    <property type="entry name" value="Acyl_CoA_acyltransferase"/>
</dbReference>
<dbReference type="SUPFAM" id="SSF55729">
    <property type="entry name" value="Acyl-CoA N-acyltransferases (Nat)"/>
    <property type="match status" value="1"/>
</dbReference>
<keyword evidence="1 4" id="KW-0808">Transferase</keyword>